<dbReference type="InterPro" id="IPR036291">
    <property type="entry name" value="NAD(P)-bd_dom_sf"/>
</dbReference>
<dbReference type="EMBL" id="BAABAB010000022">
    <property type="protein sequence ID" value="GAA3625988.1"/>
    <property type="molecule type" value="Genomic_DNA"/>
</dbReference>
<dbReference type="InterPro" id="IPR051265">
    <property type="entry name" value="HIBADH-related_NP60_sf"/>
</dbReference>
<dbReference type="Gene3D" id="1.10.1040.10">
    <property type="entry name" value="N-(1-d-carboxylethyl)-l-norvaline Dehydrogenase, domain 2"/>
    <property type="match status" value="1"/>
</dbReference>
<evidence type="ECO:0000256" key="1">
    <source>
        <dbReference type="ARBA" id="ARBA00009080"/>
    </source>
</evidence>
<comment type="caution">
    <text evidence="6">The sequence shown here is derived from an EMBL/GenBank/DDBJ whole genome shotgun (WGS) entry which is preliminary data.</text>
</comment>
<dbReference type="Pfam" id="PF14833">
    <property type="entry name" value="NAD_binding_11"/>
    <property type="match status" value="1"/>
</dbReference>
<organism evidence="6 7">
    <name type="scientific">Microlunatus ginsengisoli</name>
    <dbReference type="NCBI Taxonomy" id="363863"/>
    <lineage>
        <taxon>Bacteria</taxon>
        <taxon>Bacillati</taxon>
        <taxon>Actinomycetota</taxon>
        <taxon>Actinomycetes</taxon>
        <taxon>Propionibacteriales</taxon>
        <taxon>Propionibacteriaceae</taxon>
        <taxon>Microlunatus</taxon>
    </lineage>
</organism>
<dbReference type="Pfam" id="PF03446">
    <property type="entry name" value="NAD_binding_2"/>
    <property type="match status" value="1"/>
</dbReference>
<evidence type="ECO:0000256" key="2">
    <source>
        <dbReference type="ARBA" id="ARBA00023002"/>
    </source>
</evidence>
<evidence type="ECO:0000259" key="5">
    <source>
        <dbReference type="Pfam" id="PF14833"/>
    </source>
</evidence>
<keyword evidence="3" id="KW-0520">NAD</keyword>
<feature type="domain" description="3-hydroxyisobutyrate dehydrogenase-like NAD-binding" evidence="5">
    <location>
        <begin position="180"/>
        <end position="293"/>
    </location>
</feature>
<keyword evidence="2" id="KW-0560">Oxidoreductase</keyword>
<accession>A0ABP7A6J4</accession>
<feature type="domain" description="6-phosphogluconate dehydrogenase NADP-binding" evidence="4">
    <location>
        <begin position="14"/>
        <end position="172"/>
    </location>
</feature>
<comment type="similarity">
    <text evidence="1">Belongs to the HIBADH-related family.</text>
</comment>
<evidence type="ECO:0000313" key="7">
    <source>
        <dbReference type="Proteomes" id="UP001501490"/>
    </source>
</evidence>
<dbReference type="RefSeq" id="WP_344806006.1">
    <property type="nucleotide sequence ID" value="NZ_BAABAB010000022.1"/>
</dbReference>
<gene>
    <name evidence="6" type="ORF">GCM10022236_30320</name>
</gene>
<dbReference type="PIRSF" id="PIRSF000103">
    <property type="entry name" value="HIBADH"/>
    <property type="match status" value="1"/>
</dbReference>
<protein>
    <submittedName>
        <fullName evidence="6">NAD(P)-dependent oxidoreductase</fullName>
    </submittedName>
</protein>
<dbReference type="PANTHER" id="PTHR43580:SF2">
    <property type="entry name" value="CYTOKINE-LIKE NUCLEAR FACTOR N-PAC"/>
    <property type="match status" value="1"/>
</dbReference>
<keyword evidence="7" id="KW-1185">Reference proteome</keyword>
<evidence type="ECO:0000313" key="6">
    <source>
        <dbReference type="EMBL" id="GAA3625988.1"/>
    </source>
</evidence>
<sequence length="304" mass="31254">MDDATGETAQRAAVGFAGLGVMGRPMALNLVRAGVPLVVWSRTADKTEPARQAGAAVASDIDDLFARTRIVVLMLANGEAVDEVLGRGGPAFARRVAGHTVVTMGTTSPAYSVALGREVVAAGGRFVEAPVSGSRAPAEAGRLVAMVAGDDADVAEVSRLIEPLCAQVVACGPVPNALGTKLAVNLYLITLVSGLAEAYHFAAETGLDLAAFRAVLDGGQMASDISRLKLGKLVAGDFTVQAAIADVHYNSRLVADRAREVGIASPLLDVSRDLFAEAEALGHGRDDMVGVLAAIQARCRSVSP</sequence>
<dbReference type="InterPro" id="IPR008927">
    <property type="entry name" value="6-PGluconate_DH-like_C_sf"/>
</dbReference>
<dbReference type="SUPFAM" id="SSF51735">
    <property type="entry name" value="NAD(P)-binding Rossmann-fold domains"/>
    <property type="match status" value="1"/>
</dbReference>
<dbReference type="SUPFAM" id="SSF48179">
    <property type="entry name" value="6-phosphogluconate dehydrogenase C-terminal domain-like"/>
    <property type="match status" value="1"/>
</dbReference>
<dbReference type="InterPro" id="IPR015815">
    <property type="entry name" value="HIBADH-related"/>
</dbReference>
<name>A0ABP7A6J4_9ACTN</name>
<reference evidence="7" key="1">
    <citation type="journal article" date="2019" name="Int. J. Syst. Evol. Microbiol.">
        <title>The Global Catalogue of Microorganisms (GCM) 10K type strain sequencing project: providing services to taxonomists for standard genome sequencing and annotation.</title>
        <authorList>
            <consortium name="The Broad Institute Genomics Platform"/>
            <consortium name="The Broad Institute Genome Sequencing Center for Infectious Disease"/>
            <person name="Wu L."/>
            <person name="Ma J."/>
        </authorList>
    </citation>
    <scope>NUCLEOTIDE SEQUENCE [LARGE SCALE GENOMIC DNA]</scope>
    <source>
        <strain evidence="7">JCM 16929</strain>
    </source>
</reference>
<proteinExistence type="inferred from homology"/>
<dbReference type="Gene3D" id="3.40.50.720">
    <property type="entry name" value="NAD(P)-binding Rossmann-like Domain"/>
    <property type="match status" value="1"/>
</dbReference>
<evidence type="ECO:0000259" key="4">
    <source>
        <dbReference type="Pfam" id="PF03446"/>
    </source>
</evidence>
<dbReference type="Proteomes" id="UP001501490">
    <property type="component" value="Unassembled WGS sequence"/>
</dbReference>
<evidence type="ECO:0000256" key="3">
    <source>
        <dbReference type="ARBA" id="ARBA00023027"/>
    </source>
</evidence>
<dbReference type="PANTHER" id="PTHR43580">
    <property type="entry name" value="OXIDOREDUCTASE GLYR1-RELATED"/>
    <property type="match status" value="1"/>
</dbReference>
<dbReference type="InterPro" id="IPR029154">
    <property type="entry name" value="HIBADH-like_NADP-bd"/>
</dbReference>
<dbReference type="InterPro" id="IPR006115">
    <property type="entry name" value="6PGDH_NADP-bd"/>
</dbReference>
<dbReference type="InterPro" id="IPR013328">
    <property type="entry name" value="6PGD_dom2"/>
</dbReference>